<dbReference type="RefSeq" id="WP_277563368.1">
    <property type="nucleotide sequence ID" value="NZ_JAPDHZ010000002.1"/>
</dbReference>
<dbReference type="Proteomes" id="UP001153387">
    <property type="component" value="Unassembled WGS sequence"/>
</dbReference>
<evidence type="ECO:0000256" key="1">
    <source>
        <dbReference type="SAM" id="MobiDB-lite"/>
    </source>
</evidence>
<dbReference type="InterPro" id="IPR029058">
    <property type="entry name" value="AB_hydrolase_fold"/>
</dbReference>
<proteinExistence type="predicted"/>
<sequence>MRIQASAPPDSFTRRKPNSRESRLCRGSDHHSYNTFATEFPDGRITTSTTNDLFSPDHDYKTESGNRDKLGKVLTEDVAFALDQFELIQSGQIPSDLKGRIDLGHVGTFGHFIGGATAYDAS</sequence>
<feature type="compositionally biased region" description="Basic and acidic residues" evidence="1">
    <location>
        <begin position="18"/>
        <end position="28"/>
    </location>
</feature>
<dbReference type="AlphaFoldDB" id="A0A9X4KCF6"/>
<gene>
    <name evidence="2" type="ORF">OMP38_00055</name>
</gene>
<dbReference type="Gene3D" id="3.40.50.1820">
    <property type="entry name" value="alpha/beta hydrolase"/>
    <property type="match status" value="1"/>
</dbReference>
<name>A0A9X4KCF6_9BACL</name>
<protein>
    <submittedName>
        <fullName evidence="2">Uncharacterized protein</fullName>
    </submittedName>
</protein>
<dbReference type="EMBL" id="JAPDHZ010000002">
    <property type="protein sequence ID" value="MDG0789417.1"/>
    <property type="molecule type" value="Genomic_DNA"/>
</dbReference>
<feature type="region of interest" description="Disordered" evidence="1">
    <location>
        <begin position="47"/>
        <end position="66"/>
    </location>
</feature>
<keyword evidence="3" id="KW-1185">Reference proteome</keyword>
<comment type="caution">
    <text evidence="2">The sequence shown here is derived from an EMBL/GenBank/DDBJ whole genome shotgun (WGS) entry which is preliminary data.</text>
</comment>
<evidence type="ECO:0000313" key="2">
    <source>
        <dbReference type="EMBL" id="MDG0789417.1"/>
    </source>
</evidence>
<feature type="region of interest" description="Disordered" evidence="1">
    <location>
        <begin position="1"/>
        <end position="28"/>
    </location>
</feature>
<evidence type="ECO:0000313" key="3">
    <source>
        <dbReference type="Proteomes" id="UP001153387"/>
    </source>
</evidence>
<organism evidence="2 3">
    <name type="scientific">Cohnella ginsengisoli</name>
    <dbReference type="NCBI Taxonomy" id="425004"/>
    <lineage>
        <taxon>Bacteria</taxon>
        <taxon>Bacillati</taxon>
        <taxon>Bacillota</taxon>
        <taxon>Bacilli</taxon>
        <taxon>Bacillales</taxon>
        <taxon>Paenibacillaceae</taxon>
        <taxon>Cohnella</taxon>
    </lineage>
</organism>
<feature type="compositionally biased region" description="Basic and acidic residues" evidence="1">
    <location>
        <begin position="55"/>
        <end position="66"/>
    </location>
</feature>
<accession>A0A9X4KCF6</accession>
<reference evidence="2 3" key="1">
    <citation type="submission" date="2022-10" db="EMBL/GenBank/DDBJ databases">
        <title>Comparative genomic analysis of Cohnella hashimotonis sp. nov., isolated from the International Space Station.</title>
        <authorList>
            <person name="Simpson A."/>
            <person name="Venkateswaran K."/>
        </authorList>
    </citation>
    <scope>NUCLEOTIDE SEQUENCE [LARGE SCALE GENOMIC DNA]</scope>
    <source>
        <strain evidence="2 3">DSM 18997</strain>
    </source>
</reference>